<organism evidence="3 4">
    <name type="scientific">Polymorphobacter multimanifer</name>
    <dbReference type="NCBI Taxonomy" id="1070431"/>
    <lineage>
        <taxon>Bacteria</taxon>
        <taxon>Pseudomonadati</taxon>
        <taxon>Pseudomonadota</taxon>
        <taxon>Alphaproteobacteria</taxon>
        <taxon>Sphingomonadales</taxon>
        <taxon>Sphingosinicellaceae</taxon>
        <taxon>Polymorphobacter</taxon>
    </lineage>
</organism>
<dbReference type="EMBL" id="JACIIV010000016">
    <property type="protein sequence ID" value="MBB6228162.1"/>
    <property type="molecule type" value="Genomic_DNA"/>
</dbReference>
<dbReference type="PANTHER" id="PTHR10672:SF3">
    <property type="entry name" value="PROTEIN HU-LI TAI SHAO"/>
    <property type="match status" value="1"/>
</dbReference>
<gene>
    <name evidence="3" type="ORF">FHS79_002347</name>
</gene>
<dbReference type="InterPro" id="IPR001303">
    <property type="entry name" value="Aldolase_II/adducin_N"/>
</dbReference>
<dbReference type="RefSeq" id="WP_184199993.1">
    <property type="nucleotide sequence ID" value="NZ_JACIIV010000016.1"/>
</dbReference>
<dbReference type="GO" id="GO:0051015">
    <property type="term" value="F:actin filament binding"/>
    <property type="evidence" value="ECO:0007669"/>
    <property type="project" value="TreeGrafter"/>
</dbReference>
<name>A0A841LG47_9SPHN</name>
<dbReference type="NCBIfam" id="NF005451">
    <property type="entry name" value="PRK07044.1"/>
    <property type="match status" value="1"/>
</dbReference>
<evidence type="ECO:0000313" key="3">
    <source>
        <dbReference type="EMBL" id="MBB6228162.1"/>
    </source>
</evidence>
<comment type="similarity">
    <text evidence="1">Belongs to the aldolase class II family.</text>
</comment>
<dbReference type="GO" id="GO:0005856">
    <property type="term" value="C:cytoskeleton"/>
    <property type="evidence" value="ECO:0007669"/>
    <property type="project" value="TreeGrafter"/>
</dbReference>
<comment type="caution">
    <text evidence="3">The sequence shown here is derived from an EMBL/GenBank/DDBJ whole genome shotgun (WGS) entry which is preliminary data.</text>
</comment>
<dbReference type="AlphaFoldDB" id="A0A841LG47"/>
<feature type="domain" description="Class II aldolase/adducin N-terminal" evidence="2">
    <location>
        <begin position="23"/>
        <end position="203"/>
    </location>
</feature>
<dbReference type="InterPro" id="IPR051017">
    <property type="entry name" value="Aldolase-II_Adducin_sf"/>
</dbReference>
<dbReference type="Gene3D" id="3.40.225.10">
    <property type="entry name" value="Class II aldolase/adducin N-terminal domain"/>
    <property type="match status" value="1"/>
</dbReference>
<dbReference type="InterPro" id="IPR036409">
    <property type="entry name" value="Aldolase_II/adducin_N_sf"/>
</dbReference>
<sequence>MATQMKPQSVQEQVSDAEWALRVDLAAAYRLVAMHGWDDLIFTHLSVRVPGPEHHFLINPYNLMFEEITASSLVKIDVDGHPVMETPYLTNAAGFTIHSAIHMAREDAHAVIHLHTPHGQAVAAQAEGLMPITQTAMLIRDELAYHHYEGVATDLEERERLVADLGTKSAMILRNHGTLTVGETVAEAFIKMYFLERACEAQCLALAGGTALLNHPPQGTPEKAANQGRAGLKLVGNMLAWPALLRKLDRADASFRD</sequence>
<dbReference type="SMART" id="SM01007">
    <property type="entry name" value="Aldolase_II"/>
    <property type="match status" value="1"/>
</dbReference>
<evidence type="ECO:0000259" key="2">
    <source>
        <dbReference type="SMART" id="SM01007"/>
    </source>
</evidence>
<reference evidence="3 4" key="1">
    <citation type="submission" date="2020-08" db="EMBL/GenBank/DDBJ databases">
        <title>Genomic Encyclopedia of Type Strains, Phase IV (KMG-IV): sequencing the most valuable type-strain genomes for metagenomic binning, comparative biology and taxonomic classification.</title>
        <authorList>
            <person name="Goeker M."/>
        </authorList>
    </citation>
    <scope>NUCLEOTIDE SEQUENCE [LARGE SCALE GENOMIC DNA]</scope>
    <source>
        <strain evidence="3 4">DSM 102189</strain>
    </source>
</reference>
<evidence type="ECO:0000256" key="1">
    <source>
        <dbReference type="ARBA" id="ARBA00037961"/>
    </source>
</evidence>
<dbReference type="PANTHER" id="PTHR10672">
    <property type="entry name" value="ADDUCIN"/>
    <property type="match status" value="1"/>
</dbReference>
<accession>A0A841LG47</accession>
<proteinExistence type="inferred from homology"/>
<protein>
    <submittedName>
        <fullName evidence="3">Ribulose-5-phosphate 4-epimerase/fuculose-1-phosphate aldolase</fullName>
    </submittedName>
</protein>
<dbReference type="Proteomes" id="UP000538147">
    <property type="component" value="Unassembled WGS sequence"/>
</dbReference>
<keyword evidence="4" id="KW-1185">Reference proteome</keyword>
<evidence type="ECO:0000313" key="4">
    <source>
        <dbReference type="Proteomes" id="UP000538147"/>
    </source>
</evidence>
<dbReference type="Pfam" id="PF00596">
    <property type="entry name" value="Aldolase_II"/>
    <property type="match status" value="1"/>
</dbReference>
<dbReference type="SUPFAM" id="SSF53639">
    <property type="entry name" value="AraD/HMP-PK domain-like"/>
    <property type="match status" value="1"/>
</dbReference>